<protein>
    <recommendedName>
        <fullName evidence="2">Ig-like domain-containing protein</fullName>
    </recommendedName>
</protein>
<dbReference type="Pfam" id="PF07679">
    <property type="entry name" value="I-set"/>
    <property type="match status" value="1"/>
</dbReference>
<sequence length="421" mass="45393">MDAVSCLNFIYNLLAYSRGVSPDSPSRGSVLSTTAAAAAAAAATTTTTTTTTATTIPNVFHTNEEWRNEMAVGGAGSSKTTLATAMAVAATGTATATTSVLQQRPRGAVDQDSSQTQSSPSKGRLNFLEGFRSSLRPRSPVRNNSIPVSKNTSGSGSGSCSSSVVVVASSSSNSSSSSSSSSNDNDNNNDNNNNNKQRYNGGSRVRLTADWGKLHAGEELEIFGVDGPGLIVRPLIGKKEEFWIPAASLVPNSSISRAWSFRPRRIDSQRDSAGESVHLPHDDAQNAEENGPPAILTIPCSIRATAGGVARLVLEVRRVDQRALVRWRKEGQRCDIGTGNGRTDRYRLFRTNDSLCLEIAPCLPSDSGVYHCYVQHETGSCSAKIPLRITGTYHRHHRHHRRHRHRHPPPLLSSLCRFNRF</sequence>
<dbReference type="InterPro" id="IPR007110">
    <property type="entry name" value="Ig-like_dom"/>
</dbReference>
<comment type="caution">
    <text evidence="3">The sequence shown here is derived from an EMBL/GenBank/DDBJ whole genome shotgun (WGS) entry which is preliminary data.</text>
</comment>
<dbReference type="Gene3D" id="2.60.40.10">
    <property type="entry name" value="Immunoglobulins"/>
    <property type="match status" value="1"/>
</dbReference>
<dbReference type="EMBL" id="CAJDYZ010010214">
    <property type="protein sequence ID" value="CAD1477757.1"/>
    <property type="molecule type" value="Genomic_DNA"/>
</dbReference>
<evidence type="ECO:0000259" key="2">
    <source>
        <dbReference type="PROSITE" id="PS50835"/>
    </source>
</evidence>
<dbReference type="AlphaFoldDB" id="A0A6V7HET1"/>
<dbReference type="InterPro" id="IPR036179">
    <property type="entry name" value="Ig-like_dom_sf"/>
</dbReference>
<feature type="region of interest" description="Disordered" evidence="1">
    <location>
        <begin position="97"/>
        <end position="202"/>
    </location>
</feature>
<evidence type="ECO:0000313" key="3">
    <source>
        <dbReference type="EMBL" id="CAD1477757.1"/>
    </source>
</evidence>
<reference evidence="3" key="1">
    <citation type="submission" date="2020-07" db="EMBL/GenBank/DDBJ databases">
        <authorList>
            <person name="Nazaruddin N."/>
        </authorList>
    </citation>
    <scope>NUCLEOTIDE SEQUENCE</scope>
</reference>
<organism evidence="3 4">
    <name type="scientific">Heterotrigona itama</name>
    <dbReference type="NCBI Taxonomy" id="395501"/>
    <lineage>
        <taxon>Eukaryota</taxon>
        <taxon>Metazoa</taxon>
        <taxon>Ecdysozoa</taxon>
        <taxon>Arthropoda</taxon>
        <taxon>Hexapoda</taxon>
        <taxon>Insecta</taxon>
        <taxon>Pterygota</taxon>
        <taxon>Neoptera</taxon>
        <taxon>Endopterygota</taxon>
        <taxon>Hymenoptera</taxon>
        <taxon>Apocrita</taxon>
        <taxon>Aculeata</taxon>
        <taxon>Apoidea</taxon>
        <taxon>Anthophila</taxon>
        <taxon>Apidae</taxon>
        <taxon>Heterotrigona</taxon>
    </lineage>
</organism>
<feature type="region of interest" description="Disordered" evidence="1">
    <location>
        <begin position="270"/>
        <end position="290"/>
    </location>
</feature>
<evidence type="ECO:0000256" key="1">
    <source>
        <dbReference type="SAM" id="MobiDB-lite"/>
    </source>
</evidence>
<feature type="compositionally biased region" description="Basic and acidic residues" evidence="1">
    <location>
        <begin position="270"/>
        <end position="284"/>
    </location>
</feature>
<dbReference type="InterPro" id="IPR013098">
    <property type="entry name" value="Ig_I-set"/>
</dbReference>
<feature type="domain" description="Ig-like" evidence="2">
    <location>
        <begin position="293"/>
        <end position="390"/>
    </location>
</feature>
<dbReference type="InterPro" id="IPR013783">
    <property type="entry name" value="Ig-like_fold"/>
</dbReference>
<dbReference type="OrthoDB" id="10662209at2759"/>
<proteinExistence type="predicted"/>
<accession>A0A6V7HET1</accession>
<dbReference type="PROSITE" id="PS50835">
    <property type="entry name" value="IG_LIKE"/>
    <property type="match status" value="1"/>
</dbReference>
<feature type="compositionally biased region" description="Low complexity" evidence="1">
    <location>
        <begin position="148"/>
        <end position="195"/>
    </location>
</feature>
<dbReference type="SUPFAM" id="SSF48726">
    <property type="entry name" value="Immunoglobulin"/>
    <property type="match status" value="1"/>
</dbReference>
<evidence type="ECO:0000313" key="4">
    <source>
        <dbReference type="Proteomes" id="UP000752696"/>
    </source>
</evidence>
<keyword evidence="4" id="KW-1185">Reference proteome</keyword>
<feature type="compositionally biased region" description="Low complexity" evidence="1">
    <location>
        <begin position="110"/>
        <end position="121"/>
    </location>
</feature>
<name>A0A6V7HET1_9HYME</name>
<gene>
    <name evidence="3" type="ORF">MHI_LOCUS750938</name>
</gene>
<dbReference type="Proteomes" id="UP000752696">
    <property type="component" value="Unassembled WGS sequence"/>
</dbReference>